<dbReference type="PROSITE" id="PS50994">
    <property type="entry name" value="INTEGRASE"/>
    <property type="match status" value="1"/>
</dbReference>
<feature type="compositionally biased region" description="Low complexity" evidence="1">
    <location>
        <begin position="704"/>
        <end position="726"/>
    </location>
</feature>
<dbReference type="CDD" id="cd01647">
    <property type="entry name" value="RT_LTR"/>
    <property type="match status" value="1"/>
</dbReference>
<dbReference type="Gene3D" id="3.30.70.270">
    <property type="match status" value="2"/>
</dbReference>
<dbReference type="PROSITE" id="PS50879">
    <property type="entry name" value="RNASE_H_1"/>
    <property type="match status" value="1"/>
</dbReference>
<dbReference type="OrthoDB" id="1104100at2759"/>
<protein>
    <submittedName>
        <fullName evidence="6">Uncharacterized protein LOC130509542</fullName>
    </submittedName>
</protein>
<dbReference type="InterPro" id="IPR000477">
    <property type="entry name" value="RT_dom"/>
</dbReference>
<dbReference type="SUPFAM" id="SSF56672">
    <property type="entry name" value="DNA/RNA polymerases"/>
    <property type="match status" value="1"/>
</dbReference>
<dbReference type="InterPro" id="IPR043128">
    <property type="entry name" value="Rev_trsase/Diguanyl_cyclase"/>
</dbReference>
<dbReference type="InterPro" id="IPR012337">
    <property type="entry name" value="RNaseH-like_sf"/>
</dbReference>
<feature type="non-terminal residue" evidence="6">
    <location>
        <position position="1150"/>
    </location>
</feature>
<sequence length="1150" mass="129301">MQQNIRGPPKNLTEKVCIDDSDPERQVSIGSELPPETKKELIDFLKSNVKTFAWSTSDMKGIDPNVTTHKLKVDPTFKPIKQKRRKLGLEKAQAVNDEVDRLTKAGSIREVHYPDWLANPVVVKKKNGKWRICVDFTDLNKACPKDSFPLPHIDRLVEATAGHRLLSFMDAFSGYNQIMMDPEDQEKTAFITERGTYCYKVMPFGLKNAGATYQRLVNKMFAGQLGKTMEVYIDDMLVKSSAGEDHISHLRECFDILNKYDMKLNPTKCTFGVPSGEFLGYLVTERGIEANPQQIATFLEMPSPKTTREVQRLTGRIAALNRFISKSTDKCLPFYKLLRNNKKFLWDEKCEEAFKQLKAYLSEPPILSKPVVGEPLYMYLAVSTAAVSGVLVREEQNEQRPVYYTSKSLIDAETRYPAMEKLALAVVTAARKLRPYFQSHSIVVMTSQPLRMILHSPSQSGRLAKWAIELSEYDIEYRPRAAAKAQVLADFIIELASEQLDSEIESPKWSLYVDGASSKQGSGVGLRLTSSAGETIEQSYRLGFSASNNEAEYEALIAGLKLALSLGIRELNAYSDSQLVASQFHGEYETRDERMGAYLEVVQNLTRQFDKFELTRIPRGENSSADALAALASTSDPLVKRIIPVEGIEKPSIDIATKAEIDSKLTEVKTRSRSALQNSSGGTIQTPENNEGIGGIPRNSDSLEPNPTNTSGGTTTPGPEQEPPSSLHNKVVGREDWRIPITQYILEGKTPPNKWEARKLKALSARYCVIESVLHKRSVSGPYLKCVHGLVAMRLMKEMHDGSCGNHSGGRALAIRIKRQGYFWPTIIADCEAYSSSCDKCQRHAPIIHQPAEKLSNISAPYPFMRWSMDIVGPLVASGSGKKKLRFLLVLTDYFTKWIEAEAFQQVTRVEVERFVWKEIVCRHGVPYEIVTDNGGQFISHDFKIFCDKWNIRLTFSTPRRPQGNGQAEAANKSVLANLKKRLGTQKELWSEKLLEVLWACRTTPRKATEETSFSLAYGMEAVVPAETIAGSLRRELSTSDPAANDQLLTDSLDLIEERRDRALIRIQNYQQAMARQYNSKVRLRQFVVGDLVLRKVFEGTKEPDAGKLGTNWEGPCQIIHVVRPGVYKLRKVRTGVLEIRSWNATNLKR</sequence>
<name>A0A9W3DD63_RAPSA</name>
<dbReference type="AlphaFoldDB" id="A0A9W3DD63"/>
<evidence type="ECO:0000259" key="3">
    <source>
        <dbReference type="PROSITE" id="PS50879"/>
    </source>
</evidence>
<dbReference type="Gene3D" id="3.30.420.10">
    <property type="entry name" value="Ribonuclease H-like superfamily/Ribonuclease H"/>
    <property type="match status" value="2"/>
</dbReference>
<dbReference type="Gene3D" id="3.10.20.370">
    <property type="match status" value="1"/>
</dbReference>
<dbReference type="Gene3D" id="3.10.10.10">
    <property type="entry name" value="HIV Type 1 Reverse Transcriptase, subunit A, domain 1"/>
    <property type="match status" value="1"/>
</dbReference>
<dbReference type="GeneID" id="130509542"/>
<dbReference type="GO" id="GO:0015074">
    <property type="term" value="P:DNA integration"/>
    <property type="evidence" value="ECO:0007669"/>
    <property type="project" value="InterPro"/>
</dbReference>
<dbReference type="PANTHER" id="PTHR48475">
    <property type="entry name" value="RIBONUCLEASE H"/>
    <property type="match status" value="1"/>
</dbReference>
<dbReference type="Pfam" id="PF00665">
    <property type="entry name" value="rve"/>
    <property type="match status" value="1"/>
</dbReference>
<dbReference type="Pfam" id="PF17919">
    <property type="entry name" value="RT_RNaseH_2"/>
    <property type="match status" value="1"/>
</dbReference>
<reference evidence="6" key="2">
    <citation type="submission" date="2025-08" db="UniProtKB">
        <authorList>
            <consortium name="RefSeq"/>
        </authorList>
    </citation>
    <scope>IDENTIFICATION</scope>
    <source>
        <tissue evidence="6">Leaf</tissue>
    </source>
</reference>
<evidence type="ECO:0000256" key="1">
    <source>
        <dbReference type="SAM" id="MobiDB-lite"/>
    </source>
</evidence>
<dbReference type="Proteomes" id="UP000504610">
    <property type="component" value="Chromosome 3"/>
</dbReference>
<dbReference type="SUPFAM" id="SSF53098">
    <property type="entry name" value="Ribonuclease H-like"/>
    <property type="match status" value="2"/>
</dbReference>
<dbReference type="Pfam" id="PF17921">
    <property type="entry name" value="Integrase_H2C2"/>
    <property type="match status" value="1"/>
</dbReference>
<feature type="region of interest" description="Disordered" evidence="1">
    <location>
        <begin position="666"/>
        <end position="732"/>
    </location>
</feature>
<feature type="compositionally biased region" description="Polar residues" evidence="1">
    <location>
        <begin position="673"/>
        <end position="689"/>
    </location>
</feature>
<dbReference type="InterPro" id="IPR043502">
    <property type="entry name" value="DNA/RNA_pol_sf"/>
</dbReference>
<dbReference type="GO" id="GO:0004523">
    <property type="term" value="F:RNA-DNA hybrid ribonuclease activity"/>
    <property type="evidence" value="ECO:0007669"/>
    <property type="project" value="InterPro"/>
</dbReference>
<dbReference type="InterPro" id="IPR002156">
    <property type="entry name" value="RNaseH_domain"/>
</dbReference>
<evidence type="ECO:0000259" key="4">
    <source>
        <dbReference type="PROSITE" id="PS50994"/>
    </source>
</evidence>
<dbReference type="Pfam" id="PF13456">
    <property type="entry name" value="RVT_3"/>
    <property type="match status" value="1"/>
</dbReference>
<dbReference type="Pfam" id="PF00078">
    <property type="entry name" value="RVT_1"/>
    <property type="match status" value="1"/>
</dbReference>
<dbReference type="KEGG" id="rsz:130509542"/>
<dbReference type="CDD" id="cd09279">
    <property type="entry name" value="RNase_HI_like"/>
    <property type="match status" value="1"/>
</dbReference>
<accession>A0A9W3DD63</accession>
<evidence type="ECO:0000313" key="6">
    <source>
        <dbReference type="RefSeq" id="XP_056861667.1"/>
    </source>
</evidence>
<dbReference type="PANTHER" id="PTHR48475:SF2">
    <property type="entry name" value="RIBONUCLEASE H"/>
    <property type="match status" value="1"/>
</dbReference>
<proteinExistence type="predicted"/>
<dbReference type="Gene3D" id="1.10.340.70">
    <property type="match status" value="1"/>
</dbReference>
<keyword evidence="5" id="KW-1185">Reference proteome</keyword>
<dbReference type="CDD" id="cd09274">
    <property type="entry name" value="RNase_HI_RT_Ty3"/>
    <property type="match status" value="1"/>
</dbReference>
<evidence type="ECO:0000313" key="5">
    <source>
        <dbReference type="Proteomes" id="UP000504610"/>
    </source>
</evidence>
<dbReference type="InterPro" id="IPR041588">
    <property type="entry name" value="Integrase_H2C2"/>
</dbReference>
<dbReference type="GO" id="GO:0003676">
    <property type="term" value="F:nucleic acid binding"/>
    <property type="evidence" value="ECO:0007669"/>
    <property type="project" value="InterPro"/>
</dbReference>
<dbReference type="InterPro" id="IPR041577">
    <property type="entry name" value="RT_RNaseH_2"/>
</dbReference>
<reference evidence="5" key="1">
    <citation type="journal article" date="2019" name="Database">
        <title>The radish genome database (RadishGD): an integrated information resource for radish genomics.</title>
        <authorList>
            <person name="Yu H.J."/>
            <person name="Baek S."/>
            <person name="Lee Y.J."/>
            <person name="Cho A."/>
            <person name="Mun J.H."/>
        </authorList>
    </citation>
    <scope>NUCLEOTIDE SEQUENCE [LARGE SCALE GENOMIC DNA]</scope>
    <source>
        <strain evidence="5">cv. WK10039</strain>
    </source>
</reference>
<dbReference type="PROSITE" id="PS50878">
    <property type="entry name" value="RT_POL"/>
    <property type="match status" value="1"/>
</dbReference>
<feature type="domain" description="Reverse transcriptase" evidence="2">
    <location>
        <begin position="105"/>
        <end position="283"/>
    </location>
</feature>
<organism evidence="5 6">
    <name type="scientific">Raphanus sativus</name>
    <name type="common">Radish</name>
    <name type="synonym">Raphanus raphanistrum var. sativus</name>
    <dbReference type="NCBI Taxonomy" id="3726"/>
    <lineage>
        <taxon>Eukaryota</taxon>
        <taxon>Viridiplantae</taxon>
        <taxon>Streptophyta</taxon>
        <taxon>Embryophyta</taxon>
        <taxon>Tracheophyta</taxon>
        <taxon>Spermatophyta</taxon>
        <taxon>Magnoliopsida</taxon>
        <taxon>eudicotyledons</taxon>
        <taxon>Gunneridae</taxon>
        <taxon>Pentapetalae</taxon>
        <taxon>rosids</taxon>
        <taxon>malvids</taxon>
        <taxon>Brassicales</taxon>
        <taxon>Brassicaceae</taxon>
        <taxon>Brassiceae</taxon>
        <taxon>Raphanus</taxon>
    </lineage>
</organism>
<gene>
    <name evidence="6" type="primary">LOC130509542</name>
</gene>
<dbReference type="RefSeq" id="XP_056861667.1">
    <property type="nucleotide sequence ID" value="XM_057005687.1"/>
</dbReference>
<feature type="domain" description="Integrase catalytic" evidence="4">
    <location>
        <begin position="859"/>
        <end position="1033"/>
    </location>
</feature>
<dbReference type="InterPro" id="IPR036397">
    <property type="entry name" value="RNaseH_sf"/>
</dbReference>
<feature type="domain" description="RNase H type-1" evidence="3">
    <location>
        <begin position="505"/>
        <end position="634"/>
    </location>
</feature>
<dbReference type="InterPro" id="IPR001584">
    <property type="entry name" value="Integrase_cat-core"/>
</dbReference>
<evidence type="ECO:0000259" key="2">
    <source>
        <dbReference type="PROSITE" id="PS50878"/>
    </source>
</evidence>